<evidence type="ECO:0000256" key="5">
    <source>
        <dbReference type="ARBA" id="ARBA00022525"/>
    </source>
</evidence>
<dbReference type="Pfam" id="PF02225">
    <property type="entry name" value="PA"/>
    <property type="match status" value="1"/>
</dbReference>
<dbReference type="Gene3D" id="3.50.30.30">
    <property type="match status" value="1"/>
</dbReference>
<dbReference type="PRINTS" id="PR00723">
    <property type="entry name" value="SUBTILISIN"/>
</dbReference>
<organism evidence="18 19">
    <name type="scientific">Turnera subulata</name>
    <dbReference type="NCBI Taxonomy" id="218843"/>
    <lineage>
        <taxon>Eukaryota</taxon>
        <taxon>Viridiplantae</taxon>
        <taxon>Streptophyta</taxon>
        <taxon>Embryophyta</taxon>
        <taxon>Tracheophyta</taxon>
        <taxon>Spermatophyta</taxon>
        <taxon>Magnoliopsida</taxon>
        <taxon>eudicotyledons</taxon>
        <taxon>Gunneridae</taxon>
        <taxon>Pentapetalae</taxon>
        <taxon>rosids</taxon>
        <taxon>fabids</taxon>
        <taxon>Malpighiales</taxon>
        <taxon>Passifloraceae</taxon>
        <taxon>Turnera</taxon>
    </lineage>
</organism>
<dbReference type="FunFam" id="3.40.50.200:FF:000006">
    <property type="entry name" value="Subtilisin-like protease SBT1.5"/>
    <property type="match status" value="1"/>
</dbReference>
<evidence type="ECO:0000256" key="2">
    <source>
        <dbReference type="ARBA" id="ARBA00004271"/>
    </source>
</evidence>
<keyword evidence="8 12" id="KW-0378">Hydrolase</keyword>
<keyword evidence="4" id="KW-0052">Apoplast</keyword>
<evidence type="ECO:0000256" key="4">
    <source>
        <dbReference type="ARBA" id="ARBA00022523"/>
    </source>
</evidence>
<evidence type="ECO:0000256" key="7">
    <source>
        <dbReference type="ARBA" id="ARBA00022729"/>
    </source>
</evidence>
<dbReference type="InterPro" id="IPR015500">
    <property type="entry name" value="Peptidase_S8_subtilisin-rel"/>
</dbReference>
<keyword evidence="7 13" id="KW-0732">Signal</keyword>
<feature type="domain" description="Subtilisin-like protease fibronectin type-III" evidence="17">
    <location>
        <begin position="674"/>
        <end position="769"/>
    </location>
</feature>
<dbReference type="GO" id="GO:0006508">
    <property type="term" value="P:proteolysis"/>
    <property type="evidence" value="ECO:0007669"/>
    <property type="project" value="UniProtKB-KW"/>
</dbReference>
<comment type="caution">
    <text evidence="18">The sequence shown here is derived from an EMBL/GenBank/DDBJ whole genome shotgun (WGS) entry which is preliminary data.</text>
</comment>
<protein>
    <submittedName>
        <fullName evidence="18">Subtilisin-like protease SBT5.3</fullName>
    </submittedName>
</protein>
<keyword evidence="5" id="KW-0964">Secreted</keyword>
<proteinExistence type="inferred from homology"/>
<reference evidence="18" key="2">
    <citation type="journal article" date="2023" name="Plants (Basel)">
        <title>Annotation of the Turnera subulata (Passifloraceae) Draft Genome Reveals the S-Locus Evolved after the Divergence of Turneroideae from Passifloroideae in a Stepwise Manner.</title>
        <authorList>
            <person name="Henning P.M."/>
            <person name="Roalson E.H."/>
            <person name="Mir W."/>
            <person name="McCubbin A.G."/>
            <person name="Shore J.S."/>
        </authorList>
    </citation>
    <scope>NUCLEOTIDE SEQUENCE</scope>
    <source>
        <strain evidence="18">F60SS</strain>
    </source>
</reference>
<dbReference type="GO" id="GO:0009610">
    <property type="term" value="P:response to symbiotic fungus"/>
    <property type="evidence" value="ECO:0007669"/>
    <property type="project" value="UniProtKB-ARBA"/>
</dbReference>
<feature type="domain" description="PA" evidence="15">
    <location>
        <begin position="403"/>
        <end position="474"/>
    </location>
</feature>
<dbReference type="InterPro" id="IPR036852">
    <property type="entry name" value="Peptidase_S8/S53_dom_sf"/>
</dbReference>
<evidence type="ECO:0000256" key="12">
    <source>
        <dbReference type="PROSITE-ProRule" id="PRU01240"/>
    </source>
</evidence>
<dbReference type="Pfam" id="PF05922">
    <property type="entry name" value="Inhibitor_I9"/>
    <property type="match status" value="1"/>
</dbReference>
<evidence type="ECO:0000313" key="18">
    <source>
        <dbReference type="EMBL" id="KAJ4831684.1"/>
    </source>
</evidence>
<dbReference type="InterPro" id="IPR003137">
    <property type="entry name" value="PA_domain"/>
</dbReference>
<evidence type="ECO:0000256" key="9">
    <source>
        <dbReference type="ARBA" id="ARBA00022825"/>
    </source>
</evidence>
<dbReference type="CDD" id="cd02120">
    <property type="entry name" value="PA_subtilisin_like"/>
    <property type="match status" value="1"/>
</dbReference>
<evidence type="ECO:0000256" key="6">
    <source>
        <dbReference type="ARBA" id="ARBA00022670"/>
    </source>
</evidence>
<dbReference type="SUPFAM" id="SSF52743">
    <property type="entry name" value="Subtilisin-like"/>
    <property type="match status" value="1"/>
</dbReference>
<dbReference type="PANTHER" id="PTHR10795">
    <property type="entry name" value="PROPROTEIN CONVERTASE SUBTILISIN/KEXIN"/>
    <property type="match status" value="1"/>
</dbReference>
<dbReference type="InterPro" id="IPR045051">
    <property type="entry name" value="SBT"/>
</dbReference>
<comment type="similarity">
    <text evidence="3 12">Belongs to the peptidase S8 family.</text>
</comment>
<feature type="domain" description="Inhibitor I9" evidence="16">
    <location>
        <begin position="29"/>
        <end position="114"/>
    </location>
</feature>
<dbReference type="InterPro" id="IPR041469">
    <property type="entry name" value="Subtilisin-like_FN3"/>
</dbReference>
<keyword evidence="9 12" id="KW-0720">Serine protease</keyword>
<feature type="active site" description="Charge relay system" evidence="11 12">
    <location>
        <position position="223"/>
    </location>
</feature>
<reference evidence="18" key="1">
    <citation type="submission" date="2022-02" db="EMBL/GenBank/DDBJ databases">
        <authorList>
            <person name="Henning P.M."/>
            <person name="McCubbin A.G."/>
            <person name="Shore J.S."/>
        </authorList>
    </citation>
    <scope>NUCLEOTIDE SEQUENCE</scope>
    <source>
        <strain evidence="18">F60SS</strain>
        <tissue evidence="18">Leaves</tissue>
    </source>
</reference>
<dbReference type="PROSITE" id="PS00138">
    <property type="entry name" value="SUBTILASE_SER"/>
    <property type="match status" value="1"/>
</dbReference>
<dbReference type="GO" id="GO:0048046">
    <property type="term" value="C:apoplast"/>
    <property type="evidence" value="ECO:0007669"/>
    <property type="project" value="UniProtKB-SubCell"/>
</dbReference>
<dbReference type="Proteomes" id="UP001141552">
    <property type="component" value="Unassembled WGS sequence"/>
</dbReference>
<evidence type="ECO:0000256" key="8">
    <source>
        <dbReference type="ARBA" id="ARBA00022801"/>
    </source>
</evidence>
<dbReference type="InterPro" id="IPR037045">
    <property type="entry name" value="S8pro/Inhibitor_I9_sf"/>
</dbReference>
<comment type="function">
    <text evidence="1">Required for arbuscular mycorrhiza (AM) development during AM symbiosis with AM fungi (e.g. Glomeromycota intraradices).</text>
</comment>
<evidence type="ECO:0000259" key="16">
    <source>
        <dbReference type="Pfam" id="PF05922"/>
    </source>
</evidence>
<dbReference type="FunFam" id="2.60.40.2310:FF:000001">
    <property type="entry name" value="Subtilisin-like protease SBT1.5"/>
    <property type="match status" value="1"/>
</dbReference>
<keyword evidence="6 12" id="KW-0645">Protease</keyword>
<dbReference type="InterPro" id="IPR046450">
    <property type="entry name" value="PA_dom_sf"/>
</dbReference>
<accession>A0A9Q0FJ52</accession>
<dbReference type="Gene3D" id="3.40.50.200">
    <property type="entry name" value="Peptidase S8/S53 domain"/>
    <property type="match status" value="1"/>
</dbReference>
<sequence>MRLPNPTLCFLPFLFLILLQRPTSASKKSYVVYLGAHSHGPEFSSVDANLVKESHCDFLGSFLGSREVAQDAIFYSYTRHINGFAATLEDEVATEIAKHPQVVSIFLNQARKLHTTHSWSFLGLERQGVVPSTSIWEKARFGEDIIIGNLDTGVWPDSSSFSDEGYGPIPKKWKGICQNKLDRGFHCNRKLIGARYFNKGYASVVGLGLLNSTFNTPRDNDGHGSHTLSTAGGNFVPGASVFGQGNGTAKGGSPRARVAAYRVCYPPVGGNECFDVDILAAFDAAISDGVDVLSVSLGGDPTALFNDSVAIGSFHAIKHGIVVVCSAGNSGPADATVSNVAPWEITVGASTMDREFPSYVVLGNHMSFKGESLSAKALPNGKFFPLMSAADARAANASVEDGLLCKAGTLDRKKVKGKILVCLRGINARVDKGEQASLAGAVGMILANNNETGNEILADPHVLPASHINYTDGIAVFSYINSTKYPVAYITRPKTQIGTRPAPFMAAFSSKGPNSVTPEILKPDITAPGVSIIAAYTEAQGPTNENFDERRVLFNSISGTSMSCPHVSGIVGLLRTLHPHWSPAAIKSAIMTSASTMDNKMEPILNASFSKATPFSYGAGHVNANQAMDPGLVYDLNAKDYLNFLCALGYNETQISSFSDTSYKCPSRPISLANFNYPSITVHNFNGSVTVTRTVKNVGPPSTYTARIGELAGLSVKVEPKRLKFRKAGEEKTFRITLKGDRAKAAKDYVFGELVWSDGEHHVRSPIVVGWYKAH</sequence>
<evidence type="ECO:0000259" key="17">
    <source>
        <dbReference type="Pfam" id="PF17766"/>
    </source>
</evidence>
<evidence type="ECO:0000256" key="10">
    <source>
        <dbReference type="ARBA" id="ARBA00023180"/>
    </source>
</evidence>
<dbReference type="Gene3D" id="3.30.70.80">
    <property type="entry name" value="Peptidase S8 propeptide/proteinase inhibitor I9"/>
    <property type="match status" value="1"/>
</dbReference>
<evidence type="ECO:0000259" key="15">
    <source>
        <dbReference type="Pfam" id="PF02225"/>
    </source>
</evidence>
<dbReference type="InterPro" id="IPR023828">
    <property type="entry name" value="Peptidase_S8_Ser-AS"/>
</dbReference>
<dbReference type="PROSITE" id="PS51892">
    <property type="entry name" value="SUBTILASE"/>
    <property type="match status" value="1"/>
</dbReference>
<feature type="signal peptide" evidence="13">
    <location>
        <begin position="1"/>
        <end position="25"/>
    </location>
</feature>
<keyword evidence="19" id="KW-1185">Reference proteome</keyword>
<dbReference type="CDD" id="cd04852">
    <property type="entry name" value="Peptidases_S8_3"/>
    <property type="match status" value="1"/>
</dbReference>
<evidence type="ECO:0000313" key="19">
    <source>
        <dbReference type="Proteomes" id="UP001141552"/>
    </source>
</evidence>
<evidence type="ECO:0000259" key="14">
    <source>
        <dbReference type="Pfam" id="PF00082"/>
    </source>
</evidence>
<dbReference type="InterPro" id="IPR034197">
    <property type="entry name" value="Peptidases_S8_3"/>
</dbReference>
<dbReference type="Pfam" id="PF00082">
    <property type="entry name" value="Peptidase_S8"/>
    <property type="match status" value="1"/>
</dbReference>
<dbReference type="InterPro" id="IPR010259">
    <property type="entry name" value="S8pro/Inhibitor_I9"/>
</dbReference>
<evidence type="ECO:0000256" key="11">
    <source>
        <dbReference type="PIRSR" id="PIRSR615500-1"/>
    </source>
</evidence>
<comment type="subcellular location">
    <subcellularLocation>
        <location evidence="2">Secreted</location>
        <location evidence="2">Extracellular space</location>
        <location evidence="2">Apoplast</location>
    </subcellularLocation>
</comment>
<feature type="active site" description="Charge relay system" evidence="11 12">
    <location>
        <position position="151"/>
    </location>
</feature>
<evidence type="ECO:0000256" key="13">
    <source>
        <dbReference type="SAM" id="SignalP"/>
    </source>
</evidence>
<dbReference type="FunFam" id="3.50.30.30:FF:000005">
    <property type="entry name" value="subtilisin-like protease SBT1.5"/>
    <property type="match status" value="1"/>
</dbReference>
<feature type="chain" id="PRO_5040434211" evidence="13">
    <location>
        <begin position="26"/>
        <end position="775"/>
    </location>
</feature>
<dbReference type="GO" id="GO:0004252">
    <property type="term" value="F:serine-type endopeptidase activity"/>
    <property type="evidence" value="ECO:0007669"/>
    <property type="project" value="UniProtKB-UniRule"/>
</dbReference>
<feature type="domain" description="Peptidase S8/S53" evidence="14">
    <location>
        <begin position="142"/>
        <end position="620"/>
    </location>
</feature>
<dbReference type="Gene3D" id="2.60.40.2310">
    <property type="match status" value="1"/>
</dbReference>
<keyword evidence="10" id="KW-0325">Glycoprotein</keyword>
<evidence type="ECO:0000256" key="1">
    <source>
        <dbReference type="ARBA" id="ARBA00002076"/>
    </source>
</evidence>
<name>A0A9Q0FJ52_9ROSI</name>
<dbReference type="Pfam" id="PF17766">
    <property type="entry name" value="fn3_6"/>
    <property type="match status" value="1"/>
</dbReference>
<dbReference type="FunFam" id="3.30.70.80:FF:000002">
    <property type="entry name" value="Subtilisin-like protease SBT5.3"/>
    <property type="match status" value="1"/>
</dbReference>
<evidence type="ECO:0000256" key="3">
    <source>
        <dbReference type="ARBA" id="ARBA00011073"/>
    </source>
</evidence>
<dbReference type="GO" id="GO:0009609">
    <property type="term" value="P:response to symbiotic bacterium"/>
    <property type="evidence" value="ECO:0007669"/>
    <property type="project" value="UniProtKB-ARBA"/>
</dbReference>
<dbReference type="OrthoDB" id="206201at2759"/>
<dbReference type="InterPro" id="IPR000209">
    <property type="entry name" value="Peptidase_S8/S53_dom"/>
</dbReference>
<dbReference type="SUPFAM" id="SSF52025">
    <property type="entry name" value="PA domain"/>
    <property type="match status" value="1"/>
</dbReference>
<gene>
    <name evidence="18" type="primary">AIR3</name>
    <name evidence="18" type="ORF">Tsubulata_048661</name>
</gene>
<dbReference type="AlphaFoldDB" id="A0A9Q0FJ52"/>
<dbReference type="EMBL" id="JAKUCV010005310">
    <property type="protein sequence ID" value="KAJ4831684.1"/>
    <property type="molecule type" value="Genomic_DNA"/>
</dbReference>
<feature type="active site" description="Charge relay system" evidence="11 12">
    <location>
        <position position="561"/>
    </location>
</feature>